<sequence>MHIRISDHREKKACFLATQLAHYPIVLGLPWLKVHDPYVRFAEHSIEFNSDYCRRNCNIPLLSAKIQDRGVCSVSGGAVCKNDSPKSIILTS</sequence>
<evidence type="ECO:0000313" key="2">
    <source>
        <dbReference type="Proteomes" id="UP000009886"/>
    </source>
</evidence>
<proteinExistence type="predicted"/>
<protein>
    <submittedName>
        <fullName evidence="1">Uncharacterized protein</fullName>
    </submittedName>
</protein>
<dbReference type="EMBL" id="AKCU01000254">
    <property type="protein sequence ID" value="EKV16379.1"/>
    <property type="molecule type" value="Genomic_DNA"/>
</dbReference>
<dbReference type="Proteomes" id="UP000009886">
    <property type="component" value="Unassembled WGS sequence"/>
</dbReference>
<organism evidence="1 2">
    <name type="scientific">Penicillium digitatum (strain Pd1 / CECT 20795)</name>
    <name type="common">Green mold</name>
    <dbReference type="NCBI Taxonomy" id="1170230"/>
    <lineage>
        <taxon>Eukaryota</taxon>
        <taxon>Fungi</taxon>
        <taxon>Dikarya</taxon>
        <taxon>Ascomycota</taxon>
        <taxon>Pezizomycotina</taxon>
        <taxon>Eurotiomycetes</taxon>
        <taxon>Eurotiomycetidae</taxon>
        <taxon>Eurotiales</taxon>
        <taxon>Aspergillaceae</taxon>
        <taxon>Penicillium</taxon>
    </lineage>
</organism>
<evidence type="ECO:0000313" key="1">
    <source>
        <dbReference type="EMBL" id="EKV16379.1"/>
    </source>
</evidence>
<dbReference type="AlphaFoldDB" id="K9G4T7"/>
<dbReference type="HOGENOM" id="CLU_2413972_0_0_1"/>
<dbReference type="KEGG" id="pdp:PDIP_37120"/>
<dbReference type="OrthoDB" id="4502494at2759"/>
<name>K9G4T7_PEND1</name>
<dbReference type="VEuPathDB" id="FungiDB:PDIP_37120"/>
<comment type="caution">
    <text evidence="1">The sequence shown here is derived from an EMBL/GenBank/DDBJ whole genome shotgun (WGS) entry which is preliminary data.</text>
</comment>
<gene>
    <name evidence="1" type="ORF">PDIP_37120</name>
</gene>
<accession>K9G4T7</accession>
<reference evidence="2" key="1">
    <citation type="journal article" date="2012" name="BMC Genomics">
        <title>Genome sequence of the necrotrophic fungus Penicillium digitatum, the main postharvest pathogen of citrus.</title>
        <authorList>
            <person name="Marcet-Houben M."/>
            <person name="Ballester A.-R."/>
            <person name="de la Fuente B."/>
            <person name="Harries E."/>
            <person name="Marcos J.F."/>
            <person name="Gonzalez-Candelas L."/>
            <person name="Gabaldon T."/>
        </authorList>
    </citation>
    <scope>NUCLEOTIDE SEQUENCE [LARGE SCALE GENOMIC DNA]</scope>
    <source>
        <strain evidence="2">Pd1 / CECT 20795</strain>
    </source>
</reference>